<dbReference type="EMBL" id="CR936257">
    <property type="protein sequence ID" value="CAI50516.1"/>
    <property type="molecule type" value="Genomic_DNA"/>
</dbReference>
<dbReference type="eggNOG" id="arCOG11365">
    <property type="taxonomic scope" value="Archaea"/>
</dbReference>
<name>A0A1U7EZ30_NATPD</name>
<dbReference type="AlphaFoldDB" id="A0A1U7EZ30"/>
<dbReference type="STRING" id="348780.NP_4850A"/>
<evidence type="ECO:0000313" key="2">
    <source>
        <dbReference type="Proteomes" id="UP000002698"/>
    </source>
</evidence>
<dbReference type="OrthoDB" id="206018at2157"/>
<dbReference type="GeneID" id="3702196"/>
<organism evidence="1 2">
    <name type="scientific">Natronomonas pharaonis (strain ATCC 35678 / DSM 2160 / CIP 103997 / JCM 8858 / NBRC 14720 / NCIMB 2260 / Gabara)</name>
    <name type="common">Halobacterium pharaonis</name>
    <dbReference type="NCBI Taxonomy" id="348780"/>
    <lineage>
        <taxon>Archaea</taxon>
        <taxon>Methanobacteriati</taxon>
        <taxon>Methanobacteriota</taxon>
        <taxon>Stenosarchaea group</taxon>
        <taxon>Halobacteria</taxon>
        <taxon>Halobacteriales</taxon>
        <taxon>Natronomonadaceae</taxon>
        <taxon>Natronomonas</taxon>
    </lineage>
</organism>
<dbReference type="PROSITE" id="PS51257">
    <property type="entry name" value="PROKAR_LIPOPROTEIN"/>
    <property type="match status" value="1"/>
</dbReference>
<dbReference type="HOGENOM" id="CLU_1718268_0_0_2"/>
<evidence type="ECO:0000313" key="1">
    <source>
        <dbReference type="EMBL" id="CAI50516.1"/>
    </source>
</evidence>
<dbReference type="Proteomes" id="UP000002698">
    <property type="component" value="Chromosome"/>
</dbReference>
<gene>
    <name evidence="1" type="ordered locus">NP_4850A</name>
</gene>
<dbReference type="EnsemblBacteria" id="CAI50516">
    <property type="protein sequence ID" value="CAI50516"/>
    <property type="gene ID" value="NP_4850A"/>
</dbReference>
<proteinExistence type="predicted"/>
<accession>A0A1U7EZ30</accession>
<reference evidence="1 2" key="1">
    <citation type="journal article" date="2005" name="Genome Res.">
        <title>Living with two extremes: conclusions from the genome sequence of Natronomonas pharaonis.</title>
        <authorList>
            <person name="Falb M."/>
            <person name="Pfeiffer F."/>
            <person name="Palm P."/>
            <person name="Rodewald K."/>
            <person name="Hickmann V."/>
            <person name="Tittor J."/>
            <person name="Oesterhelt D."/>
        </authorList>
    </citation>
    <scope>NUCLEOTIDE SEQUENCE [LARGE SCALE GENOMIC DNA]</scope>
    <source>
        <strain evidence="2">ATCC 35678 / DSM 2160 / CIP 103997 / JCM 8858 / NBRC 14720 / NCIMB 2260 / Gabara</strain>
    </source>
</reference>
<protein>
    <submittedName>
        <fullName evidence="1">Uncharacterized protein</fullName>
    </submittedName>
</protein>
<sequence length="152" mass="15651">MDERRCTRRQVGAGVIGGLSVLVAGCLGNGDGNSSHGDGSYSVDIIDRDTDKAVADYHGHWHGDLPSVPVGEHISLGAVAEDDEGNEVTLGDDGLQLAAREVGDGGILSTDSHGNHVHINGDAAGETAVVVALHDGDHVEWESSAPIDVVVE</sequence>
<dbReference type="RefSeq" id="WP_011324128.1">
    <property type="nucleotide sequence ID" value="NC_007426.1"/>
</dbReference>
<keyword evidence="2" id="KW-1185">Reference proteome</keyword>
<dbReference type="KEGG" id="nph:NP_4850A"/>